<dbReference type="PANTHER" id="PTHR35802">
    <property type="entry name" value="PROTEASE SYNTHASE AND SPORULATION PROTEIN PAI 2"/>
    <property type="match status" value="1"/>
</dbReference>
<proteinExistence type="predicted"/>
<evidence type="ECO:0008006" key="3">
    <source>
        <dbReference type="Google" id="ProtNLM"/>
    </source>
</evidence>
<dbReference type="RefSeq" id="WP_102754973.1">
    <property type="nucleotide sequence ID" value="NZ_CP025791.1"/>
</dbReference>
<sequence length="211" mass="24527">MYDLPYHKEQNEQVIREFVLQYPFAFLTGCDSENKPIATQLPVFIEDKGGKKVLRGHIMKNTDHHKAFLHNENVLAVFTGKHTYVSGTWYSNPNTASTWNYMSVHAKGTIKFLDDKALEDVLRMTTLHFEDQNQNSATVFDNLPMEFKRRAMGAIVAFEIEIKEMDTIFKLSQDRDAESYQNIINKLREQDEDGRVIAAEMEKRTKELFPE</sequence>
<accession>A0A2K9PP07</accession>
<dbReference type="InterPro" id="IPR012349">
    <property type="entry name" value="Split_barrel_FMN-bd"/>
</dbReference>
<dbReference type="AlphaFoldDB" id="A0A2K9PP07"/>
<dbReference type="PANTHER" id="PTHR35802:SF1">
    <property type="entry name" value="PROTEASE SYNTHASE AND SPORULATION PROTEIN PAI 2"/>
    <property type="match status" value="1"/>
</dbReference>
<keyword evidence="2" id="KW-1185">Reference proteome</keyword>
<dbReference type="EMBL" id="CP025791">
    <property type="protein sequence ID" value="AUP78317.1"/>
    <property type="molecule type" value="Genomic_DNA"/>
</dbReference>
<dbReference type="KEGG" id="fek:C1H87_06155"/>
<dbReference type="OrthoDB" id="9794948at2"/>
<dbReference type="InterPro" id="IPR007396">
    <property type="entry name" value="TR_PAI2-type"/>
</dbReference>
<dbReference type="Gene3D" id="2.30.110.10">
    <property type="entry name" value="Electron Transport, Fmn-binding Protein, Chain A"/>
    <property type="match status" value="1"/>
</dbReference>
<dbReference type="PIRSF" id="PIRSF010372">
    <property type="entry name" value="PaiB"/>
    <property type="match status" value="1"/>
</dbReference>
<organism evidence="1 2">
    <name type="scientific">Flavivirga eckloniae</name>
    <dbReference type="NCBI Taxonomy" id="1803846"/>
    <lineage>
        <taxon>Bacteria</taxon>
        <taxon>Pseudomonadati</taxon>
        <taxon>Bacteroidota</taxon>
        <taxon>Flavobacteriia</taxon>
        <taxon>Flavobacteriales</taxon>
        <taxon>Flavobacteriaceae</taxon>
        <taxon>Flavivirga</taxon>
    </lineage>
</organism>
<gene>
    <name evidence="1" type="ORF">C1H87_06155</name>
</gene>
<reference evidence="1 2" key="1">
    <citation type="submission" date="2018-01" db="EMBL/GenBank/DDBJ databases">
        <title>Complete genome sequence of Flavivirga eckloniae ECD14 isolated from seaweed Ecklonia cava.</title>
        <authorList>
            <person name="Lee J.H."/>
            <person name="Baik K.S."/>
            <person name="Seong C.N."/>
        </authorList>
    </citation>
    <scope>NUCLEOTIDE SEQUENCE [LARGE SCALE GENOMIC DNA]</scope>
    <source>
        <strain evidence="1 2">ECD14</strain>
    </source>
</reference>
<dbReference type="SUPFAM" id="SSF50475">
    <property type="entry name" value="FMN-binding split barrel"/>
    <property type="match status" value="1"/>
</dbReference>
<name>A0A2K9PP07_9FLAO</name>
<evidence type="ECO:0000313" key="1">
    <source>
        <dbReference type="EMBL" id="AUP78317.1"/>
    </source>
</evidence>
<evidence type="ECO:0000313" key="2">
    <source>
        <dbReference type="Proteomes" id="UP000235826"/>
    </source>
</evidence>
<dbReference type="Pfam" id="PF04299">
    <property type="entry name" value="FMN_bind_2"/>
    <property type="match status" value="1"/>
</dbReference>
<protein>
    <recommendedName>
        <fullName evidence="3">FMN-binding negative transcriptional regulator</fullName>
    </recommendedName>
</protein>
<dbReference type="Proteomes" id="UP000235826">
    <property type="component" value="Chromosome"/>
</dbReference>